<keyword evidence="6 9" id="KW-1133">Transmembrane helix</keyword>
<evidence type="ECO:0000313" key="11">
    <source>
        <dbReference type="WBParaSite" id="PSAMB.scaffold4994size12938.g25677.t1"/>
    </source>
</evidence>
<dbReference type="PANTHER" id="PTHR14083">
    <property type="entry name" value="YIP1 INTERACTING FACTOR HOMOLOG YIF1 PROTEIN"/>
    <property type="match status" value="1"/>
</dbReference>
<evidence type="ECO:0000256" key="6">
    <source>
        <dbReference type="ARBA" id="ARBA00022989"/>
    </source>
</evidence>
<keyword evidence="10" id="KW-1185">Reference proteome</keyword>
<evidence type="ECO:0000256" key="3">
    <source>
        <dbReference type="ARBA" id="ARBA00022692"/>
    </source>
</evidence>
<accession>A0A914WQ37</accession>
<feature type="transmembrane region" description="Helical" evidence="9">
    <location>
        <begin position="55"/>
        <end position="74"/>
    </location>
</feature>
<dbReference type="GO" id="GO:0005793">
    <property type="term" value="C:endoplasmic reticulum-Golgi intermediate compartment"/>
    <property type="evidence" value="ECO:0007669"/>
    <property type="project" value="UniProtKB-UniRule"/>
</dbReference>
<dbReference type="GO" id="GO:0006888">
    <property type="term" value="P:endoplasmic reticulum to Golgi vesicle-mediated transport"/>
    <property type="evidence" value="ECO:0007669"/>
    <property type="project" value="UniProtKB-UniRule"/>
</dbReference>
<organism evidence="10 11">
    <name type="scientific">Plectus sambesii</name>
    <dbReference type="NCBI Taxonomy" id="2011161"/>
    <lineage>
        <taxon>Eukaryota</taxon>
        <taxon>Metazoa</taxon>
        <taxon>Ecdysozoa</taxon>
        <taxon>Nematoda</taxon>
        <taxon>Chromadorea</taxon>
        <taxon>Plectida</taxon>
        <taxon>Plectina</taxon>
        <taxon>Plectoidea</taxon>
        <taxon>Plectidae</taxon>
        <taxon>Plectus</taxon>
    </lineage>
</organism>
<name>A0A914WQ37_9BILA</name>
<comment type="similarity">
    <text evidence="1 9">Belongs to the YIF1 family.</text>
</comment>
<evidence type="ECO:0000256" key="4">
    <source>
        <dbReference type="ARBA" id="ARBA00022824"/>
    </source>
</evidence>
<feature type="transmembrane region" description="Helical" evidence="9">
    <location>
        <begin position="24"/>
        <end position="43"/>
    </location>
</feature>
<dbReference type="GO" id="GO:0030134">
    <property type="term" value="C:COPII-coated ER to Golgi transport vesicle"/>
    <property type="evidence" value="ECO:0007669"/>
    <property type="project" value="TreeGrafter"/>
</dbReference>
<dbReference type="GO" id="GO:0000139">
    <property type="term" value="C:Golgi membrane"/>
    <property type="evidence" value="ECO:0007669"/>
    <property type="project" value="UniProtKB-SubCell"/>
</dbReference>
<evidence type="ECO:0000256" key="7">
    <source>
        <dbReference type="ARBA" id="ARBA00023034"/>
    </source>
</evidence>
<keyword evidence="2 9" id="KW-0813">Transport</keyword>
<dbReference type="AlphaFoldDB" id="A0A914WQ37"/>
<evidence type="ECO:0000256" key="9">
    <source>
        <dbReference type="RuleBase" id="RU368073"/>
    </source>
</evidence>
<keyword evidence="3 9" id="KW-0812">Transmembrane</keyword>
<dbReference type="GO" id="GO:0005789">
    <property type="term" value="C:endoplasmic reticulum membrane"/>
    <property type="evidence" value="ECO:0007669"/>
    <property type="project" value="UniProtKB-SubCell"/>
</dbReference>
<evidence type="ECO:0000313" key="10">
    <source>
        <dbReference type="Proteomes" id="UP000887566"/>
    </source>
</evidence>
<comment type="subcellular location">
    <subcellularLocation>
        <location evidence="9">Endoplasmic reticulum membrane</location>
        <topology evidence="9">Multi-pass membrane protein</topology>
    </subcellularLocation>
    <subcellularLocation>
        <location evidence="9">Golgi apparatus membrane</location>
        <topology evidence="9">Multi-pass membrane protein</topology>
    </subcellularLocation>
</comment>
<evidence type="ECO:0000256" key="1">
    <source>
        <dbReference type="ARBA" id="ARBA00009727"/>
    </source>
</evidence>
<sequence>DWSVKYGNSDEPVPARFDINAPDLYIPLMALVTYVLVAGFVLGTQGRFTPEQLGLLASNAVAWLVLENFFILVTKYVMNISQALSLWHTLAFSSYKFVGMIISLLVFLAFGRTAYYWTLGYFAVAVAFFLIRTVKTFVLEGPGAYAQDGGTKRKLYLLLFISLTQPFIMWWLTSSITNFVPGKMDLAEMAMAGIGMGAAKVGGAVGGAKAFVQPDGEVDYEALLRAP</sequence>
<reference evidence="11" key="1">
    <citation type="submission" date="2022-11" db="UniProtKB">
        <authorList>
            <consortium name="WormBaseParasite"/>
        </authorList>
    </citation>
    <scope>IDENTIFICATION</scope>
</reference>
<evidence type="ECO:0000256" key="5">
    <source>
        <dbReference type="ARBA" id="ARBA00022927"/>
    </source>
</evidence>
<feature type="transmembrane region" description="Helical" evidence="9">
    <location>
        <begin position="114"/>
        <end position="134"/>
    </location>
</feature>
<dbReference type="Proteomes" id="UP000887566">
    <property type="component" value="Unplaced"/>
</dbReference>
<keyword evidence="8 9" id="KW-0472">Membrane</keyword>
<keyword evidence="7 9" id="KW-0333">Golgi apparatus</keyword>
<evidence type="ECO:0000256" key="8">
    <source>
        <dbReference type="ARBA" id="ARBA00023136"/>
    </source>
</evidence>
<keyword evidence="5 9" id="KW-0653">Protein transport</keyword>
<protein>
    <recommendedName>
        <fullName evidence="9">Protein YIF1</fullName>
    </recommendedName>
</protein>
<feature type="transmembrane region" description="Helical" evidence="9">
    <location>
        <begin position="155"/>
        <end position="173"/>
    </location>
</feature>
<dbReference type="InterPro" id="IPR005578">
    <property type="entry name" value="Yif1_fam"/>
</dbReference>
<feature type="transmembrane region" description="Helical" evidence="9">
    <location>
        <begin position="86"/>
        <end position="108"/>
    </location>
</feature>
<dbReference type="PANTHER" id="PTHR14083:SF0">
    <property type="entry name" value="YIP1D-INTERACTING FACTOR 1, ISOFORM C"/>
    <property type="match status" value="1"/>
</dbReference>
<dbReference type="GO" id="GO:0015031">
    <property type="term" value="P:protein transport"/>
    <property type="evidence" value="ECO:0007669"/>
    <property type="project" value="UniProtKB-KW"/>
</dbReference>
<proteinExistence type="inferred from homology"/>
<comment type="function">
    <text evidence="9">Has a role in transport between endoplasmic reticulum and Golgi.</text>
</comment>
<dbReference type="WBParaSite" id="PSAMB.scaffold4994size12938.g25677.t1">
    <property type="protein sequence ID" value="PSAMB.scaffold4994size12938.g25677.t1"/>
    <property type="gene ID" value="PSAMB.scaffold4994size12938.g25677"/>
</dbReference>
<keyword evidence="4 9" id="KW-0256">Endoplasmic reticulum</keyword>
<evidence type="ECO:0000256" key="2">
    <source>
        <dbReference type="ARBA" id="ARBA00022448"/>
    </source>
</evidence>
<dbReference type="Pfam" id="PF03878">
    <property type="entry name" value="YIF1"/>
    <property type="match status" value="1"/>
</dbReference>